<proteinExistence type="predicted"/>
<reference evidence="1" key="1">
    <citation type="journal article" date="2021" name="Proc. Natl. Acad. Sci. U.S.A.">
        <title>A Catalog of Tens of Thousands of Viruses from Human Metagenomes Reveals Hidden Associations with Chronic Diseases.</title>
        <authorList>
            <person name="Tisza M.J."/>
            <person name="Buck C.B."/>
        </authorList>
    </citation>
    <scope>NUCLEOTIDE SEQUENCE</scope>
    <source>
        <strain evidence="1">Ctsus30</strain>
    </source>
</reference>
<organism evidence="1">
    <name type="scientific">Siphoviridae sp. ctsus30</name>
    <dbReference type="NCBI Taxonomy" id="2826488"/>
    <lineage>
        <taxon>Viruses</taxon>
        <taxon>Duplodnaviria</taxon>
        <taxon>Heunggongvirae</taxon>
        <taxon>Uroviricota</taxon>
        <taxon>Caudoviricetes</taxon>
    </lineage>
</organism>
<accession>A0A8S5MVW6</accession>
<name>A0A8S5MVW6_9CAUD</name>
<dbReference type="EMBL" id="BK014997">
    <property type="protein sequence ID" value="DAD86288.1"/>
    <property type="molecule type" value="Genomic_DNA"/>
</dbReference>
<protein>
    <submittedName>
        <fullName evidence="1">Uncharacterized protein</fullName>
    </submittedName>
</protein>
<sequence>MASKTNSRDLLTSDDPELRGKRDTALSLLKRGTERNKIISATGFTSEELFVIEQSYYDSRQELSPRNMRVKQLDRLDALVDMAYSQIEMFGLADDKGNWGQNLQAVLAVLRGISEVANLKRQTVTHEIRVIEEKQVNIMLSFTNQVLEEYTALMYPHLSAGAKKALETNKADWFSQAVSKPAALLEATVEVEGE</sequence>
<evidence type="ECO:0000313" key="1">
    <source>
        <dbReference type="EMBL" id="DAD86288.1"/>
    </source>
</evidence>